<proteinExistence type="inferred from homology"/>
<evidence type="ECO:0000256" key="9">
    <source>
        <dbReference type="ARBA" id="ARBA00022842"/>
    </source>
</evidence>
<evidence type="ECO:0000256" key="4">
    <source>
        <dbReference type="ARBA" id="ARBA00022490"/>
    </source>
</evidence>
<dbReference type="PANTHER" id="PTHR33540">
    <property type="entry name" value="TRNA THREONYLCARBAMOYLADENOSINE BIOSYNTHESIS PROTEIN TSAE"/>
    <property type="match status" value="1"/>
</dbReference>
<accession>A0A437M394</accession>
<reference evidence="11 12" key="1">
    <citation type="submission" date="2019-01" db="EMBL/GenBank/DDBJ databases">
        <authorList>
            <person name="Chen W.-M."/>
        </authorList>
    </citation>
    <scope>NUCLEOTIDE SEQUENCE [LARGE SCALE GENOMIC DNA]</scope>
    <source>
        <strain evidence="11 12">CCP-6</strain>
    </source>
</reference>
<dbReference type="GO" id="GO:0002949">
    <property type="term" value="P:tRNA threonylcarbamoyladenosine modification"/>
    <property type="evidence" value="ECO:0007669"/>
    <property type="project" value="InterPro"/>
</dbReference>
<dbReference type="GO" id="GO:0005737">
    <property type="term" value="C:cytoplasm"/>
    <property type="evidence" value="ECO:0007669"/>
    <property type="project" value="UniProtKB-SubCell"/>
</dbReference>
<dbReference type="Pfam" id="PF02367">
    <property type="entry name" value="TsaE"/>
    <property type="match status" value="1"/>
</dbReference>
<keyword evidence="7" id="KW-0547">Nucleotide-binding</keyword>
<evidence type="ECO:0000256" key="8">
    <source>
        <dbReference type="ARBA" id="ARBA00022840"/>
    </source>
</evidence>
<keyword evidence="9" id="KW-0460">Magnesium</keyword>
<keyword evidence="5" id="KW-0819">tRNA processing</keyword>
<keyword evidence="11" id="KW-0808">Transferase</keyword>
<dbReference type="EMBL" id="SACL01000007">
    <property type="protein sequence ID" value="RVT92169.1"/>
    <property type="molecule type" value="Genomic_DNA"/>
</dbReference>
<comment type="subcellular location">
    <subcellularLocation>
        <location evidence="1">Cytoplasm</location>
    </subcellularLocation>
</comment>
<evidence type="ECO:0000313" key="11">
    <source>
        <dbReference type="EMBL" id="RVT92169.1"/>
    </source>
</evidence>
<evidence type="ECO:0000256" key="7">
    <source>
        <dbReference type="ARBA" id="ARBA00022741"/>
    </source>
</evidence>
<comment type="similarity">
    <text evidence="2">Belongs to the TsaE family.</text>
</comment>
<dbReference type="OrthoDB" id="9800307at2"/>
<evidence type="ECO:0000313" key="12">
    <source>
        <dbReference type="Proteomes" id="UP000282957"/>
    </source>
</evidence>
<dbReference type="SUPFAM" id="SSF52540">
    <property type="entry name" value="P-loop containing nucleoside triphosphate hydrolases"/>
    <property type="match status" value="1"/>
</dbReference>
<evidence type="ECO:0000256" key="6">
    <source>
        <dbReference type="ARBA" id="ARBA00022723"/>
    </source>
</evidence>
<dbReference type="RefSeq" id="WP_127789023.1">
    <property type="nucleotide sequence ID" value="NZ_SACL01000007.1"/>
</dbReference>
<sequence>MMLENLAATEALAARLAALARPGDAILLSGELGAGKSAFARAFLRAAAGDPALEVPSPTFTLVQSYALPGGGQVHHLDLYRLGDASELAELGFEELAQDIMLIEWPERMDETPPGALRLQLSILDDDRREARLDGWEGRL</sequence>
<protein>
    <recommendedName>
        <fullName evidence="3">tRNA threonylcarbamoyladenosine biosynthesis protein TsaE</fullName>
    </recommendedName>
    <alternativeName>
        <fullName evidence="10">t(6)A37 threonylcarbamoyladenosine biosynthesis protein TsaE</fullName>
    </alternativeName>
</protein>
<keyword evidence="12" id="KW-1185">Reference proteome</keyword>
<dbReference type="Gene3D" id="3.40.50.300">
    <property type="entry name" value="P-loop containing nucleotide triphosphate hydrolases"/>
    <property type="match status" value="1"/>
</dbReference>
<dbReference type="InterPro" id="IPR027417">
    <property type="entry name" value="P-loop_NTPase"/>
</dbReference>
<keyword evidence="8" id="KW-0067">ATP-binding</keyword>
<comment type="caution">
    <text evidence="11">The sequence shown here is derived from an EMBL/GenBank/DDBJ whole genome shotgun (WGS) entry which is preliminary data.</text>
</comment>
<evidence type="ECO:0000256" key="5">
    <source>
        <dbReference type="ARBA" id="ARBA00022694"/>
    </source>
</evidence>
<dbReference type="GO" id="GO:0046872">
    <property type="term" value="F:metal ion binding"/>
    <property type="evidence" value="ECO:0007669"/>
    <property type="project" value="UniProtKB-KW"/>
</dbReference>
<dbReference type="NCBIfam" id="TIGR00150">
    <property type="entry name" value="T6A_YjeE"/>
    <property type="match status" value="1"/>
</dbReference>
<dbReference type="GO" id="GO:0016740">
    <property type="term" value="F:transferase activity"/>
    <property type="evidence" value="ECO:0007669"/>
    <property type="project" value="UniProtKB-KW"/>
</dbReference>
<evidence type="ECO:0000256" key="2">
    <source>
        <dbReference type="ARBA" id="ARBA00007599"/>
    </source>
</evidence>
<dbReference type="AlphaFoldDB" id="A0A437M394"/>
<evidence type="ECO:0000256" key="3">
    <source>
        <dbReference type="ARBA" id="ARBA00019010"/>
    </source>
</evidence>
<name>A0A437M394_9PROT</name>
<dbReference type="GO" id="GO:0005524">
    <property type="term" value="F:ATP binding"/>
    <property type="evidence" value="ECO:0007669"/>
    <property type="project" value="UniProtKB-KW"/>
</dbReference>
<dbReference type="Proteomes" id="UP000282957">
    <property type="component" value="Unassembled WGS sequence"/>
</dbReference>
<keyword evidence="4" id="KW-0963">Cytoplasm</keyword>
<keyword evidence="6" id="KW-0479">Metal-binding</keyword>
<dbReference type="InterPro" id="IPR003442">
    <property type="entry name" value="T6A_TsaE"/>
</dbReference>
<dbReference type="PANTHER" id="PTHR33540:SF2">
    <property type="entry name" value="TRNA THREONYLCARBAMOYLADENOSINE BIOSYNTHESIS PROTEIN TSAE"/>
    <property type="match status" value="1"/>
</dbReference>
<organism evidence="11 12">
    <name type="scientific">Rhodovarius crocodyli</name>
    <dbReference type="NCBI Taxonomy" id="1979269"/>
    <lineage>
        <taxon>Bacteria</taxon>
        <taxon>Pseudomonadati</taxon>
        <taxon>Pseudomonadota</taxon>
        <taxon>Alphaproteobacteria</taxon>
        <taxon>Acetobacterales</taxon>
        <taxon>Roseomonadaceae</taxon>
        <taxon>Rhodovarius</taxon>
    </lineage>
</organism>
<evidence type="ECO:0000256" key="1">
    <source>
        <dbReference type="ARBA" id="ARBA00004496"/>
    </source>
</evidence>
<gene>
    <name evidence="11" type="primary">tsaE</name>
    <name evidence="11" type="ORF">EOD42_18305</name>
</gene>
<evidence type="ECO:0000256" key="10">
    <source>
        <dbReference type="ARBA" id="ARBA00032441"/>
    </source>
</evidence>